<proteinExistence type="predicted"/>
<dbReference type="RefSeq" id="XP_060046793.1">
    <property type="nucleotide sequence ID" value="XM_060190810.1"/>
</dbReference>
<evidence type="ECO:0000313" key="1">
    <source>
        <dbReference type="Proteomes" id="UP001652624"/>
    </source>
</evidence>
<organism evidence="1 2">
    <name type="scientific">Erinaceus europaeus</name>
    <name type="common">Western European hedgehog</name>
    <dbReference type="NCBI Taxonomy" id="9365"/>
    <lineage>
        <taxon>Eukaryota</taxon>
        <taxon>Metazoa</taxon>
        <taxon>Chordata</taxon>
        <taxon>Craniata</taxon>
        <taxon>Vertebrata</taxon>
        <taxon>Euteleostomi</taxon>
        <taxon>Mammalia</taxon>
        <taxon>Eutheria</taxon>
        <taxon>Laurasiatheria</taxon>
        <taxon>Eulipotyphla</taxon>
        <taxon>Erinaceidae</taxon>
        <taxon>Erinaceinae</taxon>
        <taxon>Erinaceus</taxon>
    </lineage>
</organism>
<dbReference type="GeneID" id="132538206"/>
<accession>A0ABM3XD91</accession>
<keyword evidence="1" id="KW-1185">Reference proteome</keyword>
<protein>
    <submittedName>
        <fullName evidence="2">Uncharacterized protein LOC132538206</fullName>
    </submittedName>
</protein>
<dbReference type="Proteomes" id="UP001652624">
    <property type="component" value="Chromosome 4"/>
</dbReference>
<sequence>MVRPPPQKRSLKATPTAALRISHGSLRLPYSSHRRPYSGPEVLVPAYRTLGASILSYGAQRLPWPEVIVGPPASPPLPTHLRLPQYLQWASLPRHRASPNTWQRHLVVRQRLRLFSLRFCDSANQKLPASGPQRTGQCSSERRAKEIVKNEETECNAHLSAPSSRWTLGRLEEILEARLCPKLNSPVRKIKFSTVLITKIPTFSNFAHSTIGKRPDTLQDHRGLKPQIYRIPEL</sequence>
<gene>
    <name evidence="2" type="primary">LOC132538206</name>
</gene>
<evidence type="ECO:0000313" key="2">
    <source>
        <dbReference type="RefSeq" id="XP_060046793.1"/>
    </source>
</evidence>
<reference evidence="2" key="1">
    <citation type="submission" date="2025-08" db="UniProtKB">
        <authorList>
            <consortium name="RefSeq"/>
        </authorList>
    </citation>
    <scope>IDENTIFICATION</scope>
</reference>
<name>A0ABM3XD91_ERIEU</name>